<feature type="chain" id="PRO_5004374735" evidence="1">
    <location>
        <begin position="24"/>
        <end position="144"/>
    </location>
</feature>
<keyword evidence="3" id="KW-1185">Reference proteome</keyword>
<reference evidence="2 3" key="1">
    <citation type="submission" date="2012-01" db="EMBL/GenBank/DDBJ databases">
        <title>Complete sequence of Desulfotomaculum gibsoniae DSM 7213.</title>
        <authorList>
            <consortium name="US DOE Joint Genome Institute"/>
            <person name="Lucas S."/>
            <person name="Han J."/>
            <person name="Lapidus A."/>
            <person name="Cheng J.-F."/>
            <person name="Goodwin L."/>
            <person name="Pitluck S."/>
            <person name="Peters L."/>
            <person name="Ovchinnikova G."/>
            <person name="Teshima H."/>
            <person name="Detter J.C."/>
            <person name="Han C."/>
            <person name="Tapia R."/>
            <person name="Land M."/>
            <person name="Hauser L."/>
            <person name="Kyrpides N."/>
            <person name="Ivanova N."/>
            <person name="Pagani I."/>
            <person name="Parshina S."/>
            <person name="Plugge C."/>
            <person name="Muyzer G."/>
            <person name="Kuever J."/>
            <person name="Ivanova A."/>
            <person name="Nazina T."/>
            <person name="Klenk H.-P."/>
            <person name="Brambilla E."/>
            <person name="Spring S."/>
            <person name="Stams A.F."/>
            <person name="Woyke T."/>
        </authorList>
    </citation>
    <scope>NUCLEOTIDE SEQUENCE [LARGE SCALE GENOMIC DNA]</scope>
    <source>
        <strain evidence="2 3">DSM 7213</strain>
    </source>
</reference>
<evidence type="ECO:0000313" key="3">
    <source>
        <dbReference type="Proteomes" id="UP000013520"/>
    </source>
</evidence>
<dbReference type="eggNOG" id="ENOG5032T3I">
    <property type="taxonomic scope" value="Bacteria"/>
</dbReference>
<dbReference type="KEGG" id="dgi:Desgi_3155"/>
<proteinExistence type="predicted"/>
<evidence type="ECO:0000313" key="2">
    <source>
        <dbReference type="EMBL" id="AGL02510.1"/>
    </source>
</evidence>
<protein>
    <submittedName>
        <fullName evidence="2">Uncharacterized protein</fullName>
    </submittedName>
</protein>
<sequence length="144" mass="15352">MKKFVCIGILVFMAVFLTVTAYAADRTKNPGTQGVITPQFTYISVSTPDLSIDSLGTATCAGLASAYDSSHTTKLTVQLQKSNAGGWSTIKSWSASSTGASLAKIEEDYYVVRGSYRVCATAKVYNASGTLLESQSLYSDTVIY</sequence>
<dbReference type="RefSeq" id="WP_006520614.1">
    <property type="nucleotide sequence ID" value="NC_021184.1"/>
</dbReference>
<dbReference type="STRING" id="767817.Desgi_3155"/>
<keyword evidence="1" id="KW-0732">Signal</keyword>
<gene>
    <name evidence="2" type="ORF">Desgi_3155</name>
</gene>
<feature type="signal peptide" evidence="1">
    <location>
        <begin position="1"/>
        <end position="23"/>
    </location>
</feature>
<organism evidence="2 3">
    <name type="scientific">Desulfoscipio gibsoniae DSM 7213</name>
    <dbReference type="NCBI Taxonomy" id="767817"/>
    <lineage>
        <taxon>Bacteria</taxon>
        <taxon>Bacillati</taxon>
        <taxon>Bacillota</taxon>
        <taxon>Clostridia</taxon>
        <taxon>Eubacteriales</taxon>
        <taxon>Desulfallaceae</taxon>
        <taxon>Desulfoscipio</taxon>
    </lineage>
</organism>
<dbReference type="Proteomes" id="UP000013520">
    <property type="component" value="Chromosome"/>
</dbReference>
<dbReference type="OrthoDB" id="2249722at2"/>
<dbReference type="AlphaFoldDB" id="R4KPM6"/>
<accession>R4KPM6</accession>
<dbReference type="EMBL" id="CP003273">
    <property type="protein sequence ID" value="AGL02510.1"/>
    <property type="molecule type" value="Genomic_DNA"/>
</dbReference>
<dbReference type="HOGENOM" id="CLU_148002_1_1_9"/>
<name>R4KPM6_9FIRM</name>
<evidence type="ECO:0000256" key="1">
    <source>
        <dbReference type="SAM" id="SignalP"/>
    </source>
</evidence>